<dbReference type="RefSeq" id="WP_230035663.1">
    <property type="nucleotide sequence ID" value="NZ_JAJJMM010000001.1"/>
</dbReference>
<dbReference type="EMBL" id="JAJJMM010000001">
    <property type="protein sequence ID" value="MCC9063444.1"/>
    <property type="molecule type" value="Genomic_DNA"/>
</dbReference>
<organism evidence="3 4">
    <name type="scientific">Flavobacterium piscisymbiosum</name>
    <dbReference type="NCBI Taxonomy" id="2893753"/>
    <lineage>
        <taxon>Bacteria</taxon>
        <taxon>Pseudomonadati</taxon>
        <taxon>Bacteroidota</taxon>
        <taxon>Flavobacteriia</taxon>
        <taxon>Flavobacteriales</taxon>
        <taxon>Flavobacteriaceae</taxon>
        <taxon>Flavobacterium</taxon>
    </lineage>
</organism>
<keyword evidence="2" id="KW-0732">Signal</keyword>
<protein>
    <recommendedName>
        <fullName evidence="5">LTXXQ motif family protein</fullName>
    </recommendedName>
</protein>
<evidence type="ECO:0000256" key="2">
    <source>
        <dbReference type="SAM" id="SignalP"/>
    </source>
</evidence>
<feature type="chain" id="PRO_5047488825" description="LTXXQ motif family protein" evidence="2">
    <location>
        <begin position="19"/>
        <end position="246"/>
    </location>
</feature>
<feature type="compositionally biased region" description="Basic and acidic residues" evidence="1">
    <location>
        <begin position="138"/>
        <end position="149"/>
    </location>
</feature>
<comment type="caution">
    <text evidence="3">The sequence shown here is derived from an EMBL/GenBank/DDBJ whole genome shotgun (WGS) entry which is preliminary data.</text>
</comment>
<evidence type="ECO:0000256" key="1">
    <source>
        <dbReference type="SAM" id="MobiDB-lite"/>
    </source>
</evidence>
<name>A0ABS8MDE5_9FLAO</name>
<feature type="compositionally biased region" description="Polar residues" evidence="1">
    <location>
        <begin position="152"/>
        <end position="173"/>
    </location>
</feature>
<sequence>MKKLFIAALLFVGMVSFAQDINQKATRDQREKLTPEQRNEKHLQKLTSELNLDTKQQAQVKQLLAERSAKGEKIKDANKDRKTKPTAAEREAFKKQLETERAANDTKMKAILNADQYTKWTALKKDHKGKGDHKGHRDMKSPQERDQAHLQKLTTDLNLSADQQKQVGQLLSDRSTKMEMLKKSRGENAAAPTEAEKKAMKKQMEEDHKATDAKMKSILNADQYTKWTAIQKERKDKMKEHRKGKK</sequence>
<feature type="region of interest" description="Disordered" evidence="1">
    <location>
        <begin position="122"/>
        <end position="217"/>
    </location>
</feature>
<accession>A0ABS8MDE5</accession>
<keyword evidence="4" id="KW-1185">Reference proteome</keyword>
<feature type="compositionally biased region" description="Basic residues" evidence="1">
    <location>
        <begin position="125"/>
        <end position="137"/>
    </location>
</feature>
<evidence type="ECO:0008006" key="5">
    <source>
        <dbReference type="Google" id="ProtNLM"/>
    </source>
</evidence>
<gene>
    <name evidence="3" type="ORF">LNP81_10605</name>
</gene>
<feature type="compositionally biased region" description="Basic and acidic residues" evidence="1">
    <location>
        <begin position="174"/>
        <end position="186"/>
    </location>
</feature>
<feature type="compositionally biased region" description="Basic and acidic residues" evidence="1">
    <location>
        <begin position="194"/>
        <end position="215"/>
    </location>
</feature>
<evidence type="ECO:0000313" key="4">
    <source>
        <dbReference type="Proteomes" id="UP001430679"/>
    </source>
</evidence>
<evidence type="ECO:0000313" key="3">
    <source>
        <dbReference type="EMBL" id="MCC9063444.1"/>
    </source>
</evidence>
<feature type="signal peptide" evidence="2">
    <location>
        <begin position="1"/>
        <end position="18"/>
    </location>
</feature>
<feature type="region of interest" description="Disordered" evidence="1">
    <location>
        <begin position="65"/>
        <end position="89"/>
    </location>
</feature>
<reference evidence="3" key="1">
    <citation type="submission" date="2021-11" db="EMBL/GenBank/DDBJ databases">
        <title>Description of novel Flavobacterium species.</title>
        <authorList>
            <person name="Saticioglu I.B."/>
            <person name="Ay H."/>
            <person name="Altun S."/>
            <person name="Duman M."/>
        </authorList>
    </citation>
    <scope>NUCLEOTIDE SEQUENCE</scope>
    <source>
        <strain evidence="3">F-30</strain>
    </source>
</reference>
<dbReference type="Proteomes" id="UP001430679">
    <property type="component" value="Unassembled WGS sequence"/>
</dbReference>
<feature type="compositionally biased region" description="Basic and acidic residues" evidence="1">
    <location>
        <begin position="67"/>
        <end position="80"/>
    </location>
</feature>
<proteinExistence type="predicted"/>